<dbReference type="InterPro" id="IPR042242">
    <property type="entry name" value="RecO_C"/>
</dbReference>
<name>A0A3B0X9L4_9ZZZZ</name>
<accession>A0A3B0X9L4</accession>
<feature type="non-terminal residue" evidence="1">
    <location>
        <position position="1"/>
    </location>
</feature>
<proteinExistence type="predicted"/>
<organism evidence="1">
    <name type="scientific">hydrothermal vent metagenome</name>
    <dbReference type="NCBI Taxonomy" id="652676"/>
    <lineage>
        <taxon>unclassified sequences</taxon>
        <taxon>metagenomes</taxon>
        <taxon>ecological metagenomes</taxon>
    </lineage>
</organism>
<reference evidence="1" key="1">
    <citation type="submission" date="2018-06" db="EMBL/GenBank/DDBJ databases">
        <authorList>
            <person name="Zhirakovskaya E."/>
        </authorList>
    </citation>
    <scope>NUCLEOTIDE SEQUENCE</scope>
</reference>
<gene>
    <name evidence="1" type="ORF">MNBD_GAMMA11-2638</name>
</gene>
<evidence type="ECO:0000313" key="1">
    <source>
        <dbReference type="EMBL" id="VAW60162.1"/>
    </source>
</evidence>
<protein>
    <submittedName>
        <fullName evidence="1">Uncharacterized protein</fullName>
    </submittedName>
</protein>
<dbReference type="EMBL" id="UOFG01000113">
    <property type="protein sequence ID" value="VAW60162.1"/>
    <property type="molecule type" value="Genomic_DNA"/>
</dbReference>
<dbReference type="AlphaFoldDB" id="A0A3B0X9L4"/>
<sequence length="64" mass="7285">HGPVDIASVQDDAYIHKLSGKSLMDLDSNTLDSEQSLKDARRLMRAVLHYYLGGKPIRSRELFR</sequence>
<dbReference type="Gene3D" id="1.20.1440.120">
    <property type="entry name" value="Recombination protein O, C-terminal domain"/>
    <property type="match status" value="1"/>
</dbReference>